<protein>
    <submittedName>
        <fullName evidence="2">Antimicrobial peptide</fullName>
    </submittedName>
</protein>
<organism evidence="2 3">
    <name type="scientific">Tribolium castaneum</name>
    <name type="common">Red flour beetle</name>
    <dbReference type="NCBI Taxonomy" id="7070"/>
    <lineage>
        <taxon>Eukaryota</taxon>
        <taxon>Metazoa</taxon>
        <taxon>Ecdysozoa</taxon>
        <taxon>Arthropoda</taxon>
        <taxon>Hexapoda</taxon>
        <taxon>Insecta</taxon>
        <taxon>Pterygota</taxon>
        <taxon>Neoptera</taxon>
        <taxon>Endopterygota</taxon>
        <taxon>Coleoptera</taxon>
        <taxon>Polyphaga</taxon>
        <taxon>Cucujiformia</taxon>
        <taxon>Tenebrionidae</taxon>
        <taxon>Tenebrionidae incertae sedis</taxon>
        <taxon>Tribolium</taxon>
    </lineage>
</organism>
<dbReference type="KEGG" id="tca:100141646"/>
<feature type="chain" id="PRO_5003088719" evidence="1">
    <location>
        <begin position="20"/>
        <end position="93"/>
    </location>
</feature>
<keyword evidence="1" id="KW-0732">Signal</keyword>
<reference evidence="2 3" key="1">
    <citation type="journal article" date="2008" name="Nature">
        <title>The genome of the model beetle and pest Tribolium castaneum.</title>
        <authorList>
            <consortium name="Tribolium Genome Sequencing Consortium"/>
            <person name="Richards S."/>
            <person name="Gibbs R.A."/>
            <person name="Weinstock G.M."/>
            <person name="Brown S.J."/>
            <person name="Denell R."/>
            <person name="Beeman R.W."/>
            <person name="Gibbs R."/>
            <person name="Beeman R.W."/>
            <person name="Brown S.J."/>
            <person name="Bucher G."/>
            <person name="Friedrich M."/>
            <person name="Grimmelikhuijzen C.J."/>
            <person name="Klingler M."/>
            <person name="Lorenzen M."/>
            <person name="Richards S."/>
            <person name="Roth S."/>
            <person name="Schroder R."/>
            <person name="Tautz D."/>
            <person name="Zdobnov E.M."/>
            <person name="Muzny D."/>
            <person name="Gibbs R.A."/>
            <person name="Weinstock G.M."/>
            <person name="Attaway T."/>
            <person name="Bell S."/>
            <person name="Buhay C.J."/>
            <person name="Chandrabose M.N."/>
            <person name="Chavez D."/>
            <person name="Clerk-Blankenburg K.P."/>
            <person name="Cree A."/>
            <person name="Dao M."/>
            <person name="Davis C."/>
            <person name="Chacko J."/>
            <person name="Dinh H."/>
            <person name="Dugan-Rocha S."/>
            <person name="Fowler G."/>
            <person name="Garner T.T."/>
            <person name="Garnes J."/>
            <person name="Gnirke A."/>
            <person name="Hawes A."/>
            <person name="Hernandez J."/>
            <person name="Hines S."/>
            <person name="Holder M."/>
            <person name="Hume J."/>
            <person name="Jhangiani S.N."/>
            <person name="Joshi V."/>
            <person name="Khan Z.M."/>
            <person name="Jackson L."/>
            <person name="Kovar C."/>
            <person name="Kowis A."/>
            <person name="Lee S."/>
            <person name="Lewis L.R."/>
            <person name="Margolis J."/>
            <person name="Morgan M."/>
            <person name="Nazareth L.V."/>
            <person name="Nguyen N."/>
            <person name="Okwuonu G."/>
            <person name="Parker D."/>
            <person name="Richards S."/>
            <person name="Ruiz S.J."/>
            <person name="Santibanez J."/>
            <person name="Savard J."/>
            <person name="Scherer S.E."/>
            <person name="Schneider B."/>
            <person name="Sodergren E."/>
            <person name="Tautz D."/>
            <person name="Vattahil S."/>
            <person name="Villasana D."/>
            <person name="White C.S."/>
            <person name="Wright R."/>
            <person name="Park Y."/>
            <person name="Beeman R.W."/>
            <person name="Lord J."/>
            <person name="Oppert B."/>
            <person name="Lorenzen M."/>
            <person name="Brown S."/>
            <person name="Wang L."/>
            <person name="Savard J."/>
            <person name="Tautz D."/>
            <person name="Richards S."/>
            <person name="Weinstock G."/>
            <person name="Gibbs R.A."/>
            <person name="Liu Y."/>
            <person name="Worley K."/>
            <person name="Weinstock G."/>
            <person name="Elsik C.G."/>
            <person name="Reese J.T."/>
            <person name="Elhaik E."/>
            <person name="Landan G."/>
            <person name="Graur D."/>
            <person name="Arensburger P."/>
            <person name="Atkinson P."/>
            <person name="Beeman R.W."/>
            <person name="Beidler J."/>
            <person name="Brown S.J."/>
            <person name="Demuth J.P."/>
            <person name="Drury D.W."/>
            <person name="Du Y.Z."/>
            <person name="Fujiwara H."/>
            <person name="Lorenzen M."/>
            <person name="Maselli V."/>
            <person name="Osanai M."/>
            <person name="Park Y."/>
            <person name="Robertson H.M."/>
            <person name="Tu Z."/>
            <person name="Wang J.J."/>
            <person name="Wang S."/>
            <person name="Richards S."/>
            <person name="Song H."/>
            <person name="Zhang L."/>
            <person name="Sodergren E."/>
            <person name="Werner D."/>
            <person name="Stanke M."/>
            <person name="Morgenstern B."/>
            <person name="Solovyev V."/>
            <person name="Kosarev P."/>
            <person name="Brown G."/>
            <person name="Chen H.C."/>
            <person name="Ermolaeva O."/>
            <person name="Hlavina W."/>
            <person name="Kapustin Y."/>
            <person name="Kiryutin B."/>
            <person name="Kitts P."/>
            <person name="Maglott D."/>
            <person name="Pruitt K."/>
            <person name="Sapojnikov V."/>
            <person name="Souvorov A."/>
            <person name="Mackey A.J."/>
            <person name="Waterhouse R.M."/>
            <person name="Wyder S."/>
            <person name="Zdobnov E.M."/>
            <person name="Zdobnov E.M."/>
            <person name="Wyder S."/>
            <person name="Kriventseva E.V."/>
            <person name="Kadowaki T."/>
            <person name="Bork P."/>
            <person name="Aranda M."/>
            <person name="Bao R."/>
            <person name="Beermann A."/>
            <person name="Berns N."/>
            <person name="Bolognesi R."/>
            <person name="Bonneton F."/>
            <person name="Bopp D."/>
            <person name="Brown S.J."/>
            <person name="Bucher G."/>
            <person name="Butts T."/>
            <person name="Chaumot A."/>
            <person name="Denell R.E."/>
            <person name="Ferrier D.E."/>
            <person name="Friedrich M."/>
            <person name="Gordon C.M."/>
            <person name="Jindra M."/>
            <person name="Klingler M."/>
            <person name="Lan Q."/>
            <person name="Lattorff H.M."/>
            <person name="Laudet V."/>
            <person name="von Levetsow C."/>
            <person name="Liu Z."/>
            <person name="Lutz R."/>
            <person name="Lynch J.A."/>
            <person name="da Fonseca R.N."/>
            <person name="Posnien N."/>
            <person name="Reuter R."/>
            <person name="Roth S."/>
            <person name="Savard J."/>
            <person name="Schinko J.B."/>
            <person name="Schmitt C."/>
            <person name="Schoppmeier M."/>
            <person name="Schroder R."/>
            <person name="Shippy T.D."/>
            <person name="Simonnet F."/>
            <person name="Marques-Souza H."/>
            <person name="Tautz D."/>
            <person name="Tomoyasu Y."/>
            <person name="Trauner J."/>
            <person name="Van der Zee M."/>
            <person name="Vervoort M."/>
            <person name="Wittkopp N."/>
            <person name="Wimmer E.A."/>
            <person name="Yang X."/>
            <person name="Jones A.K."/>
            <person name="Sattelle D.B."/>
            <person name="Ebert P.R."/>
            <person name="Nelson D."/>
            <person name="Scott J.G."/>
            <person name="Beeman R.W."/>
            <person name="Muthukrishnan S."/>
            <person name="Kramer K.J."/>
            <person name="Arakane Y."/>
            <person name="Beeman R.W."/>
            <person name="Zhu Q."/>
            <person name="Hogenkamp D."/>
            <person name="Dixit R."/>
            <person name="Oppert B."/>
            <person name="Jiang H."/>
            <person name="Zou Z."/>
            <person name="Marshall J."/>
            <person name="Elpidina E."/>
            <person name="Vinokurov K."/>
            <person name="Oppert C."/>
            <person name="Zou Z."/>
            <person name="Evans J."/>
            <person name="Lu Z."/>
            <person name="Zhao P."/>
            <person name="Sumathipala N."/>
            <person name="Altincicek B."/>
            <person name="Vilcinskas A."/>
            <person name="Williams M."/>
            <person name="Hultmark D."/>
            <person name="Hetru C."/>
            <person name="Jiang H."/>
            <person name="Grimmelikhuijzen C.J."/>
            <person name="Hauser F."/>
            <person name="Cazzamali G."/>
            <person name="Williamson M."/>
            <person name="Park Y."/>
            <person name="Li B."/>
            <person name="Tanaka Y."/>
            <person name="Predel R."/>
            <person name="Neupert S."/>
            <person name="Schachtner J."/>
            <person name="Verleyen P."/>
            <person name="Raible F."/>
            <person name="Bork P."/>
            <person name="Friedrich M."/>
            <person name="Walden K.K."/>
            <person name="Robertson H.M."/>
            <person name="Angeli S."/>
            <person name="Foret S."/>
            <person name="Bucher G."/>
            <person name="Schuetz S."/>
            <person name="Maleszka R."/>
            <person name="Wimmer E.A."/>
            <person name="Beeman R.W."/>
            <person name="Lorenzen M."/>
            <person name="Tomoyasu Y."/>
            <person name="Miller S.C."/>
            <person name="Grossmann D."/>
            <person name="Bucher G."/>
        </authorList>
    </citation>
    <scope>NUCLEOTIDE SEQUENCE [LARGE SCALE GENOMIC DNA]</scope>
    <source>
        <strain evidence="2 3">Georgia GA2</strain>
    </source>
</reference>
<evidence type="ECO:0000313" key="3">
    <source>
        <dbReference type="Proteomes" id="UP000007266"/>
    </source>
</evidence>
<dbReference type="STRING" id="7070.D6W9Z0"/>
<dbReference type="AlphaFoldDB" id="D6W9Z0"/>
<dbReference type="HOGENOM" id="CLU_2443670_0_0_1"/>
<proteinExistence type="predicted"/>
<accession>D6W9Z0</accession>
<dbReference type="EMBL" id="KQ971312">
    <property type="protein sequence ID" value="EEZ99429.1"/>
    <property type="molecule type" value="Genomic_DNA"/>
</dbReference>
<evidence type="ECO:0000313" key="2">
    <source>
        <dbReference type="EMBL" id="EEZ99429.1"/>
    </source>
</evidence>
<evidence type="ECO:0000256" key="1">
    <source>
        <dbReference type="SAM" id="SignalP"/>
    </source>
</evidence>
<gene>
    <name evidence="2" type="primary">AUGUSTUS-3.0.2_30482</name>
    <name evidence="2" type="ORF">TcasGA2_TC030482</name>
</gene>
<keyword evidence="3" id="KW-1185">Reference proteome</keyword>
<sequence>MSTKIFVLFALMCFVQVMAAPEPINWRKVGRRSWKITREALPVVKDGVEIYTLLNQQQPYYPYQQPPPPYYYGYPYPNPQGYQYGPPVHNYGY</sequence>
<reference evidence="2 3" key="2">
    <citation type="journal article" date="2010" name="Nucleic Acids Res.">
        <title>BeetleBase in 2010: revisions to provide comprehensive genomic information for Tribolium castaneum.</title>
        <authorList>
            <person name="Kim H.S."/>
            <person name="Murphy T."/>
            <person name="Xia J."/>
            <person name="Caragea D."/>
            <person name="Park Y."/>
            <person name="Beeman R.W."/>
            <person name="Lorenzen M.D."/>
            <person name="Butcher S."/>
            <person name="Manak J.R."/>
            <person name="Brown S.J."/>
        </authorList>
    </citation>
    <scope>GENOME REANNOTATION</scope>
    <source>
        <strain evidence="2 3">Georgia GA2</strain>
    </source>
</reference>
<dbReference type="Proteomes" id="UP000007266">
    <property type="component" value="Linkage group 2"/>
</dbReference>
<name>D6W9Z0_TRICA</name>
<feature type="signal peptide" evidence="1">
    <location>
        <begin position="1"/>
        <end position="19"/>
    </location>
</feature>